<evidence type="ECO:0008006" key="4">
    <source>
        <dbReference type="Google" id="ProtNLM"/>
    </source>
</evidence>
<evidence type="ECO:0000313" key="3">
    <source>
        <dbReference type="Proteomes" id="UP000298381"/>
    </source>
</evidence>
<protein>
    <recommendedName>
        <fullName evidence="4">DUF2157 domain-containing protein</fullName>
    </recommendedName>
</protein>
<keyword evidence="3" id="KW-1185">Reference proteome</keyword>
<accession>A0A4Z0D5D7</accession>
<dbReference type="AlphaFoldDB" id="A0A4Z0D5D7"/>
<dbReference type="OrthoDB" id="1938125at2"/>
<feature type="transmembrane region" description="Helical" evidence="1">
    <location>
        <begin position="42"/>
        <end position="62"/>
    </location>
</feature>
<name>A0A4Z0D5D7_9FIRM</name>
<keyword evidence="1" id="KW-0472">Membrane</keyword>
<sequence length="110" mass="13540">MKKYIRNYEKWINKAIRSGEYSYEDLLYIHQLHIDFFQHERLIHLIVTLFTSILMLTSLYLSIKTQEILVFVIFGILFFVTLFYFLHYFFLENSLLRMYKITDKILNIKI</sequence>
<dbReference type="Proteomes" id="UP000298381">
    <property type="component" value="Unassembled WGS sequence"/>
</dbReference>
<keyword evidence="1" id="KW-1133">Transmembrane helix</keyword>
<evidence type="ECO:0000256" key="1">
    <source>
        <dbReference type="SAM" id="Phobius"/>
    </source>
</evidence>
<comment type="caution">
    <text evidence="2">The sequence shown here is derived from an EMBL/GenBank/DDBJ whole genome shotgun (WGS) entry which is preliminary data.</text>
</comment>
<reference evidence="2 3" key="1">
    <citation type="submission" date="2019-03" db="EMBL/GenBank/DDBJ databases">
        <title>Draft genome sequence data and analysis of a Fermenting Bacterium, Soehngenia longevitae strain 1933PT, isolated from petroleum reservoir in Azerbaijan.</title>
        <authorList>
            <person name="Grouzdev D.S."/>
            <person name="Bidzhieva S.K."/>
            <person name="Sokolova D.S."/>
            <person name="Tourova T.P."/>
            <person name="Poltaraus A.B."/>
            <person name="Nazina T.N."/>
        </authorList>
    </citation>
    <scope>NUCLEOTIDE SEQUENCE [LARGE SCALE GENOMIC DNA]</scope>
    <source>
        <strain evidence="2 3">1933P</strain>
    </source>
</reference>
<feature type="transmembrane region" description="Helical" evidence="1">
    <location>
        <begin position="68"/>
        <end position="91"/>
    </location>
</feature>
<gene>
    <name evidence="2" type="ORF">E4100_06760</name>
</gene>
<evidence type="ECO:0000313" key="2">
    <source>
        <dbReference type="EMBL" id="TFZ39959.1"/>
    </source>
</evidence>
<proteinExistence type="predicted"/>
<keyword evidence="1" id="KW-0812">Transmembrane</keyword>
<dbReference type="EMBL" id="SRIB01000008">
    <property type="protein sequence ID" value="TFZ39959.1"/>
    <property type="molecule type" value="Genomic_DNA"/>
</dbReference>
<organism evidence="2 3">
    <name type="scientific">Soehngenia longivitae</name>
    <dbReference type="NCBI Taxonomy" id="2562294"/>
    <lineage>
        <taxon>Bacteria</taxon>
        <taxon>Bacillati</taxon>
        <taxon>Bacillota</taxon>
        <taxon>Tissierellia</taxon>
        <taxon>Tissierellales</taxon>
        <taxon>Tissierellaceae</taxon>
        <taxon>Soehngenia</taxon>
    </lineage>
</organism>
<dbReference type="RefSeq" id="WP_135271275.1">
    <property type="nucleotide sequence ID" value="NZ_SRIB01000008.1"/>
</dbReference>